<dbReference type="AlphaFoldDB" id="A0A4U8V512"/>
<evidence type="ECO:0000256" key="1">
    <source>
        <dbReference type="ARBA" id="ARBA00004496"/>
    </source>
</evidence>
<evidence type="ECO:0000256" key="5">
    <source>
        <dbReference type="ARBA" id="ARBA00022679"/>
    </source>
</evidence>
<keyword evidence="12" id="KW-1185">Reference proteome</keyword>
<dbReference type="SUPFAM" id="SSF56112">
    <property type="entry name" value="Protein kinase-like (PK-like)"/>
    <property type="match status" value="1"/>
</dbReference>
<dbReference type="Gene3D" id="1.10.510.10">
    <property type="entry name" value="Transferase(Phosphotransferase) domain 1"/>
    <property type="match status" value="1"/>
</dbReference>
<dbReference type="Gene3D" id="3.30.200.20">
    <property type="entry name" value="Phosphorylase Kinase, domain 1"/>
    <property type="match status" value="1"/>
</dbReference>
<keyword evidence="4" id="KW-0723">Serine/threonine-protein kinase</keyword>
<dbReference type="PROSITE" id="PS00108">
    <property type="entry name" value="PROTEIN_KINASE_ST"/>
    <property type="match status" value="1"/>
</dbReference>
<dbReference type="Proteomes" id="UP000298663">
    <property type="component" value="Unassembled WGS sequence"/>
</dbReference>
<sequence>MSEIDHSAVYRARDEKAGRHVAIKVYKNVNGVVQFQNELTLLKCIIKGKTPHVVEYVDDFEDDFKHCLVLELAESSLFKELRRPEHMYGLPEFTLQQLILQLGCALELLASLNVVHRDLKPGNILLWKMNDGRYLFKLCDFGNSRLAAAEMDSIAGTVPYAHPTVIHNYVVDENGHVKGTYSACEADLWPLGTLIFHCATGKQAFDVSKALIHRNADLDRLLKDRPKNAVSGRIQKGEHKYIYDLPQPCRYPKLFKDALVRYILRLLDCKAENFSFTDNMVWATEFARMKPALIFHHHQSQIAKFYNTENTAYFKPTRPIEFLDILPCESQSAVFLTRTGMVTDFDPLLPEWKNPPRNALTAVVFCYQGTADLCPRSNSDIRMGVAGRVDERLVSAVRFNQAVQELSTVPSMLDVFHQEVTDLAIARNEDYEGLCQDALRFCVPHELPEASLNFSAILYDQRLKTVAEQVHTLRDNATNDMLALQNAQEHASSVFTTLEDSVSRLIGPLSSMYELNHLYEEFIVKQQYFETQNNDTRMLATVRKELANAHEAVSAVIHANVKKVFFGEYSQLDVLRRHRQLKKEYSSYMEMIASAKAVDVYVQNQARASSASLIQNPSPARTTAPIVRLNEISELAKAVHNTATDLMKLSVEEK</sequence>
<evidence type="ECO:0000256" key="2">
    <source>
        <dbReference type="ARBA" id="ARBA00012442"/>
    </source>
</evidence>
<dbReference type="GO" id="GO:0008385">
    <property type="term" value="C:IkappaB kinase complex"/>
    <property type="evidence" value="ECO:0007669"/>
    <property type="project" value="TreeGrafter"/>
</dbReference>
<dbReference type="PANTHER" id="PTHR22969">
    <property type="entry name" value="IKB KINASE"/>
    <property type="match status" value="1"/>
</dbReference>
<dbReference type="EMBL" id="AZBU02000001">
    <property type="protein sequence ID" value="TMS39078.1"/>
    <property type="molecule type" value="Genomic_DNA"/>
</dbReference>
<evidence type="ECO:0000256" key="4">
    <source>
        <dbReference type="ARBA" id="ARBA00022527"/>
    </source>
</evidence>
<dbReference type="InterPro" id="IPR008271">
    <property type="entry name" value="Ser/Thr_kinase_AS"/>
</dbReference>
<dbReference type="OrthoDB" id="10013850at2759"/>
<proteinExistence type="predicted"/>
<dbReference type="PROSITE" id="PS50011">
    <property type="entry name" value="PROTEIN_KINASE_DOM"/>
    <property type="match status" value="1"/>
</dbReference>
<evidence type="ECO:0000256" key="8">
    <source>
        <dbReference type="ARBA" id="ARBA00022840"/>
    </source>
</evidence>
<name>A0A4U8V512_STECR</name>
<dbReference type="Pfam" id="PF00069">
    <property type="entry name" value="Pkinase"/>
    <property type="match status" value="1"/>
</dbReference>
<gene>
    <name evidence="11" type="ORF">L596_005659</name>
</gene>
<keyword evidence="7" id="KW-0418">Kinase</keyword>
<dbReference type="InterPro" id="IPR011009">
    <property type="entry name" value="Kinase-like_dom_sf"/>
</dbReference>
<dbReference type="GO" id="GO:0045944">
    <property type="term" value="P:positive regulation of transcription by RNA polymerase II"/>
    <property type="evidence" value="ECO:0007669"/>
    <property type="project" value="TreeGrafter"/>
</dbReference>
<feature type="domain" description="Protein kinase" evidence="10">
    <location>
        <begin position="1"/>
        <end position="287"/>
    </location>
</feature>
<keyword evidence="5" id="KW-0808">Transferase</keyword>
<comment type="caution">
    <text evidence="11">The sequence shown here is derived from an EMBL/GenBank/DDBJ whole genome shotgun (WGS) entry which is preliminary data.</text>
</comment>
<keyword evidence="8" id="KW-0067">ATP-binding</keyword>
<dbReference type="GO" id="GO:0005524">
    <property type="term" value="F:ATP binding"/>
    <property type="evidence" value="ECO:0007669"/>
    <property type="project" value="UniProtKB-KW"/>
</dbReference>
<comment type="catalytic activity">
    <reaction evidence="9">
        <text>L-seryl-[I-kappa-B protein] + ATP = O-phospho-L-seryl-[I-kappa-B protein] + ADP + H(+)</text>
        <dbReference type="Rhea" id="RHEA:19073"/>
        <dbReference type="Rhea" id="RHEA-COMP:13698"/>
        <dbReference type="Rhea" id="RHEA-COMP:13699"/>
        <dbReference type="ChEBI" id="CHEBI:15378"/>
        <dbReference type="ChEBI" id="CHEBI:29999"/>
        <dbReference type="ChEBI" id="CHEBI:30616"/>
        <dbReference type="ChEBI" id="CHEBI:83421"/>
        <dbReference type="ChEBI" id="CHEBI:456216"/>
        <dbReference type="EC" id="2.7.11.10"/>
    </reaction>
</comment>
<reference evidence="11 12" key="1">
    <citation type="journal article" date="2015" name="Genome Biol.">
        <title>Comparative genomics of Steinernema reveals deeply conserved gene regulatory networks.</title>
        <authorList>
            <person name="Dillman A.R."/>
            <person name="Macchietto M."/>
            <person name="Porter C.F."/>
            <person name="Rogers A."/>
            <person name="Williams B."/>
            <person name="Antoshechkin I."/>
            <person name="Lee M.M."/>
            <person name="Goodwin Z."/>
            <person name="Lu X."/>
            <person name="Lewis E.E."/>
            <person name="Goodrich-Blair H."/>
            <person name="Stock S.P."/>
            <person name="Adams B.J."/>
            <person name="Sternberg P.W."/>
            <person name="Mortazavi A."/>
        </authorList>
    </citation>
    <scope>NUCLEOTIDE SEQUENCE [LARGE SCALE GENOMIC DNA]</scope>
    <source>
        <strain evidence="11 12">ALL</strain>
    </source>
</reference>
<dbReference type="PANTHER" id="PTHR22969:SF17">
    <property type="entry name" value="INHIBITOR OF NUCLEAR FACTOR KAPPA-B KINASE SUBUNIT BETA"/>
    <property type="match status" value="1"/>
</dbReference>
<comment type="subcellular location">
    <subcellularLocation>
        <location evidence="1">Cytoplasm</location>
    </subcellularLocation>
</comment>
<reference evidence="11 12" key="2">
    <citation type="journal article" date="2019" name="G3 (Bethesda)">
        <title>Hybrid Assembly of the Genome of the Entomopathogenic Nematode Steinernema carpocapsae Identifies the X-Chromosome.</title>
        <authorList>
            <person name="Serra L."/>
            <person name="Macchietto M."/>
            <person name="Macias-Munoz A."/>
            <person name="McGill C.J."/>
            <person name="Rodriguez I.M."/>
            <person name="Rodriguez B."/>
            <person name="Murad R."/>
            <person name="Mortazavi A."/>
        </authorList>
    </citation>
    <scope>NUCLEOTIDE SEQUENCE [LARGE SCALE GENOMIC DNA]</scope>
    <source>
        <strain evidence="11 12">ALL</strain>
    </source>
</reference>
<dbReference type="EC" id="2.7.11.10" evidence="2"/>
<evidence type="ECO:0000313" key="12">
    <source>
        <dbReference type="Proteomes" id="UP000298663"/>
    </source>
</evidence>
<evidence type="ECO:0000256" key="6">
    <source>
        <dbReference type="ARBA" id="ARBA00022741"/>
    </source>
</evidence>
<organism evidence="11 12">
    <name type="scientific">Steinernema carpocapsae</name>
    <name type="common">Entomopathogenic nematode</name>
    <dbReference type="NCBI Taxonomy" id="34508"/>
    <lineage>
        <taxon>Eukaryota</taxon>
        <taxon>Metazoa</taxon>
        <taxon>Ecdysozoa</taxon>
        <taxon>Nematoda</taxon>
        <taxon>Chromadorea</taxon>
        <taxon>Rhabditida</taxon>
        <taxon>Tylenchina</taxon>
        <taxon>Panagrolaimomorpha</taxon>
        <taxon>Strongyloidoidea</taxon>
        <taxon>Steinernematidae</taxon>
        <taxon>Steinernema</taxon>
    </lineage>
</organism>
<keyword evidence="3" id="KW-0963">Cytoplasm</keyword>
<evidence type="ECO:0000256" key="9">
    <source>
        <dbReference type="ARBA" id="ARBA00048789"/>
    </source>
</evidence>
<evidence type="ECO:0000313" key="11">
    <source>
        <dbReference type="EMBL" id="TMS39078.1"/>
    </source>
</evidence>
<dbReference type="STRING" id="34508.A0A4U8V512"/>
<evidence type="ECO:0000256" key="3">
    <source>
        <dbReference type="ARBA" id="ARBA00022490"/>
    </source>
</evidence>
<dbReference type="InterPro" id="IPR051180">
    <property type="entry name" value="IKK"/>
</dbReference>
<accession>A0A4U8V512</accession>
<dbReference type="CDD" id="cd00180">
    <property type="entry name" value="PKc"/>
    <property type="match status" value="1"/>
</dbReference>
<protein>
    <recommendedName>
        <fullName evidence="2">IkappaB kinase</fullName>
        <ecNumber evidence="2">2.7.11.10</ecNumber>
    </recommendedName>
</protein>
<dbReference type="GO" id="GO:0008384">
    <property type="term" value="F:IkappaB kinase activity"/>
    <property type="evidence" value="ECO:0007669"/>
    <property type="project" value="UniProtKB-EC"/>
</dbReference>
<dbReference type="SMART" id="SM00220">
    <property type="entry name" value="S_TKc"/>
    <property type="match status" value="1"/>
</dbReference>
<dbReference type="InterPro" id="IPR000719">
    <property type="entry name" value="Prot_kinase_dom"/>
</dbReference>
<keyword evidence="6" id="KW-0547">Nucleotide-binding</keyword>
<dbReference type="GO" id="GO:0033209">
    <property type="term" value="P:tumor necrosis factor-mediated signaling pathway"/>
    <property type="evidence" value="ECO:0007669"/>
    <property type="project" value="TreeGrafter"/>
</dbReference>
<evidence type="ECO:0000256" key="7">
    <source>
        <dbReference type="ARBA" id="ARBA00022777"/>
    </source>
</evidence>
<evidence type="ECO:0000259" key="10">
    <source>
        <dbReference type="PROSITE" id="PS50011"/>
    </source>
</evidence>